<evidence type="ECO:0000313" key="3">
    <source>
        <dbReference type="Proteomes" id="UP000434850"/>
    </source>
</evidence>
<accession>A0A6I4I9E0</accession>
<comment type="caution">
    <text evidence="2">The sequence shown here is derived from an EMBL/GenBank/DDBJ whole genome shotgun (WGS) entry which is preliminary data.</text>
</comment>
<dbReference type="Proteomes" id="UP000434850">
    <property type="component" value="Unassembled WGS sequence"/>
</dbReference>
<dbReference type="RefSeq" id="WP_157540385.1">
    <property type="nucleotide sequence ID" value="NZ_WQLA01000002.1"/>
</dbReference>
<dbReference type="Gene3D" id="3.40.50.2000">
    <property type="entry name" value="Glycogen Phosphorylase B"/>
    <property type="match status" value="2"/>
</dbReference>
<dbReference type="AlphaFoldDB" id="A0A6I4I9E0"/>
<dbReference type="EMBL" id="WQLA01000002">
    <property type="protein sequence ID" value="MVN90608.1"/>
    <property type="molecule type" value="Genomic_DNA"/>
</dbReference>
<dbReference type="PANTHER" id="PTHR45947:SF3">
    <property type="entry name" value="SULFOQUINOVOSYL TRANSFERASE SQD2"/>
    <property type="match status" value="1"/>
</dbReference>
<keyword evidence="3" id="KW-1185">Reference proteome</keyword>
<proteinExistence type="predicted"/>
<feature type="domain" description="Glycosyl transferase family 1" evidence="1">
    <location>
        <begin position="177"/>
        <end position="340"/>
    </location>
</feature>
<evidence type="ECO:0000313" key="2">
    <source>
        <dbReference type="EMBL" id="MVN90608.1"/>
    </source>
</evidence>
<dbReference type="OrthoDB" id="7560678at2"/>
<dbReference type="PANTHER" id="PTHR45947">
    <property type="entry name" value="SULFOQUINOVOSYL TRANSFERASE SQD2"/>
    <property type="match status" value="1"/>
</dbReference>
<protein>
    <submittedName>
        <fullName evidence="2">Glycosyltransferase</fullName>
    </submittedName>
</protein>
<dbReference type="CDD" id="cd03801">
    <property type="entry name" value="GT4_PimA-like"/>
    <property type="match status" value="1"/>
</dbReference>
<evidence type="ECO:0000259" key="1">
    <source>
        <dbReference type="Pfam" id="PF00534"/>
    </source>
</evidence>
<dbReference type="InterPro" id="IPR050194">
    <property type="entry name" value="Glycosyltransferase_grp1"/>
</dbReference>
<dbReference type="InterPro" id="IPR001296">
    <property type="entry name" value="Glyco_trans_1"/>
</dbReference>
<reference evidence="2 3" key="1">
    <citation type="submission" date="2019-12" db="EMBL/GenBank/DDBJ databases">
        <title>Mucilaginibacter sp. HME9299 genome sequencing and assembly.</title>
        <authorList>
            <person name="Kang H."/>
            <person name="Kim H."/>
            <person name="Joh K."/>
        </authorList>
    </citation>
    <scope>NUCLEOTIDE SEQUENCE [LARGE SCALE GENOMIC DNA]</scope>
    <source>
        <strain evidence="2 3">HME9299</strain>
    </source>
</reference>
<dbReference type="SUPFAM" id="SSF53756">
    <property type="entry name" value="UDP-Glycosyltransferase/glycogen phosphorylase"/>
    <property type="match status" value="1"/>
</dbReference>
<dbReference type="GO" id="GO:0016758">
    <property type="term" value="F:hexosyltransferase activity"/>
    <property type="evidence" value="ECO:0007669"/>
    <property type="project" value="TreeGrafter"/>
</dbReference>
<organism evidence="2 3">
    <name type="scientific">Mucilaginibacter aquatilis</name>
    <dbReference type="NCBI Taxonomy" id="1517760"/>
    <lineage>
        <taxon>Bacteria</taxon>
        <taxon>Pseudomonadati</taxon>
        <taxon>Bacteroidota</taxon>
        <taxon>Sphingobacteriia</taxon>
        <taxon>Sphingobacteriales</taxon>
        <taxon>Sphingobacteriaceae</taxon>
        <taxon>Mucilaginibacter</taxon>
    </lineage>
</organism>
<sequence>MSKPRVLFSVPTRHHVEIALDELEGLQELGFACASFDYAAREGVVSKFGRLKVLIENAFELVKVARGFKPDVIYFNSRLEKLAGFRDFITIAICKILYRGPVKFVIKSHGSDIDVLNESNGFWGKLILPYLRRNVAGWLFLSTEEKQKTIETNYFSPNNIFVTKNIVRTNQFKKAADFKAKLNIPEHHSVFLFVGRVIEEKGIYDVIKAFATIAAHDTDVTLIVVGDGASLSGVKDLSKALKVDNRIYFTGFIPEQDVVSYYANCDVLVFPTYFPEGFPMALFNSVAAGMAVVTTPTRAATDYLTEYENCIWVEPKNSKSVNAAMLKLLNEPTLANTMRSKNVVKGTEFSRAVVCSELATILNTICKA</sequence>
<name>A0A6I4I9E0_9SPHI</name>
<gene>
    <name evidence="2" type="ORF">GO816_05670</name>
</gene>
<keyword evidence="2" id="KW-0808">Transferase</keyword>
<dbReference type="Pfam" id="PF00534">
    <property type="entry name" value="Glycos_transf_1"/>
    <property type="match status" value="1"/>
</dbReference>